<accession>A0A670ZDI5</accession>
<keyword evidence="1" id="KW-0677">Repeat</keyword>
<dbReference type="PROSITE" id="PS50923">
    <property type="entry name" value="SUSHI"/>
    <property type="match status" value="3"/>
</dbReference>
<dbReference type="GeneTree" id="ENSGT00940000164219"/>
<protein>
    <recommendedName>
        <fullName evidence="5">Sushi domain-containing protein</fullName>
    </recommendedName>
</protein>
<reference evidence="6" key="1">
    <citation type="submission" date="2025-08" db="UniProtKB">
        <authorList>
            <consortium name="Ensembl"/>
        </authorList>
    </citation>
    <scope>IDENTIFICATION</scope>
</reference>
<dbReference type="OMA" id="CREGYRM"/>
<sequence>MLALSCNQAGLLAWMLLLLSLSEVQSDCPRPVLPPHSSLRGGGGGLEDTYPAAAVLRLQCNPGYEYISGITPKMTCLDTSKWSDLPTLCQGKRCPVPNIENGKIVSSDDLRLGEEVILGCNYGFRIIGGSVRQCVLKSGIVDWNRELPVCESIPCVRPPVIANGRYDPNPSDVYDAGWIAIYRCDPDYSLIGNPKITCVVAENGLDGEWDLPSPECKSNGIYVIFLTFNMSTCFFISSIHLCSC</sequence>
<evidence type="ECO:0000256" key="4">
    <source>
        <dbReference type="SAM" id="SignalP"/>
    </source>
</evidence>
<feature type="domain" description="Sushi" evidence="5">
    <location>
        <begin position="92"/>
        <end position="152"/>
    </location>
</feature>
<evidence type="ECO:0000256" key="3">
    <source>
        <dbReference type="PROSITE-ProRule" id="PRU00302"/>
    </source>
</evidence>
<evidence type="ECO:0000256" key="1">
    <source>
        <dbReference type="ARBA" id="ARBA00022737"/>
    </source>
</evidence>
<feature type="disulfide bond" evidence="3">
    <location>
        <begin position="155"/>
        <end position="198"/>
    </location>
</feature>
<keyword evidence="2 3" id="KW-1015">Disulfide bond</keyword>
<dbReference type="InterPro" id="IPR000436">
    <property type="entry name" value="Sushi_SCR_CCP_dom"/>
</dbReference>
<feature type="chain" id="PRO_5025512677" description="Sushi domain-containing protein" evidence="4">
    <location>
        <begin position="27"/>
        <end position="244"/>
    </location>
</feature>
<evidence type="ECO:0000313" key="7">
    <source>
        <dbReference type="Proteomes" id="UP000472273"/>
    </source>
</evidence>
<dbReference type="PANTHER" id="PTHR45656:SF3">
    <property type="entry name" value="CUB AND SUSHI DOMAIN-CONTAINING PROTEIN 1"/>
    <property type="match status" value="1"/>
</dbReference>
<dbReference type="AlphaFoldDB" id="A0A670ZDI5"/>
<dbReference type="Pfam" id="PF00084">
    <property type="entry name" value="Sushi"/>
    <property type="match status" value="3"/>
</dbReference>
<proteinExistence type="predicted"/>
<feature type="signal peptide" evidence="4">
    <location>
        <begin position="1"/>
        <end position="26"/>
    </location>
</feature>
<feature type="domain" description="Sushi" evidence="5">
    <location>
        <begin position="153"/>
        <end position="218"/>
    </location>
</feature>
<dbReference type="SUPFAM" id="SSF57535">
    <property type="entry name" value="Complement control module/SCR domain"/>
    <property type="match status" value="3"/>
</dbReference>
<reference evidence="6" key="2">
    <citation type="submission" date="2025-09" db="UniProtKB">
        <authorList>
            <consortium name="Ensembl"/>
        </authorList>
    </citation>
    <scope>IDENTIFICATION</scope>
</reference>
<keyword evidence="3" id="KW-0768">Sushi</keyword>
<keyword evidence="4" id="KW-0732">Signal</keyword>
<dbReference type="CDD" id="cd00033">
    <property type="entry name" value="CCP"/>
    <property type="match status" value="3"/>
</dbReference>
<dbReference type="PANTHER" id="PTHR45656">
    <property type="entry name" value="PROTEIN CBR-CLEC-78"/>
    <property type="match status" value="1"/>
</dbReference>
<dbReference type="Gene3D" id="2.10.70.10">
    <property type="entry name" value="Complement Module, domain 1"/>
    <property type="match status" value="3"/>
</dbReference>
<dbReference type="Proteomes" id="UP000472273">
    <property type="component" value="Unplaced"/>
</dbReference>
<evidence type="ECO:0000313" key="6">
    <source>
        <dbReference type="Ensembl" id="ENSPTXP00000019943.1"/>
    </source>
</evidence>
<dbReference type="SMART" id="SM00032">
    <property type="entry name" value="CCP"/>
    <property type="match status" value="3"/>
</dbReference>
<dbReference type="InterPro" id="IPR035976">
    <property type="entry name" value="Sushi/SCR/CCP_sf"/>
</dbReference>
<evidence type="ECO:0000256" key="2">
    <source>
        <dbReference type="ARBA" id="ARBA00023157"/>
    </source>
</evidence>
<dbReference type="InterPro" id="IPR051277">
    <property type="entry name" value="SEZ6_CSMD_C4BPB_Regulators"/>
</dbReference>
<dbReference type="Ensembl" id="ENSPTXT00000020549.1">
    <property type="protein sequence ID" value="ENSPTXP00000019943.1"/>
    <property type="gene ID" value="ENSPTXG00000013803.1"/>
</dbReference>
<name>A0A670ZDI5_PSETE</name>
<organism evidence="6 7">
    <name type="scientific">Pseudonaja textilis</name>
    <name type="common">Eastern brown snake</name>
    <dbReference type="NCBI Taxonomy" id="8673"/>
    <lineage>
        <taxon>Eukaryota</taxon>
        <taxon>Metazoa</taxon>
        <taxon>Chordata</taxon>
        <taxon>Craniata</taxon>
        <taxon>Vertebrata</taxon>
        <taxon>Euteleostomi</taxon>
        <taxon>Lepidosauria</taxon>
        <taxon>Squamata</taxon>
        <taxon>Bifurcata</taxon>
        <taxon>Unidentata</taxon>
        <taxon>Episquamata</taxon>
        <taxon>Toxicofera</taxon>
        <taxon>Serpentes</taxon>
        <taxon>Colubroidea</taxon>
        <taxon>Elapidae</taxon>
        <taxon>Hydrophiinae</taxon>
        <taxon>Pseudonaja</taxon>
    </lineage>
</organism>
<feature type="domain" description="Sushi" evidence="5">
    <location>
        <begin position="26"/>
        <end position="91"/>
    </location>
</feature>
<comment type="caution">
    <text evidence="3">Lacks conserved residue(s) required for the propagation of feature annotation.</text>
</comment>
<keyword evidence="7" id="KW-1185">Reference proteome</keyword>
<evidence type="ECO:0000259" key="5">
    <source>
        <dbReference type="PROSITE" id="PS50923"/>
    </source>
</evidence>